<dbReference type="Pfam" id="PF09069">
    <property type="entry name" value="EF-hand_3"/>
    <property type="match status" value="1"/>
</dbReference>
<keyword evidence="9" id="KW-0106">Calcium</keyword>
<dbReference type="SMART" id="SM00033">
    <property type="entry name" value="CH"/>
    <property type="match status" value="2"/>
</dbReference>
<dbReference type="InterPro" id="IPR043145">
    <property type="entry name" value="Znf_ZZ_sf"/>
</dbReference>
<evidence type="ECO:0000256" key="2">
    <source>
        <dbReference type="ARBA" id="ARBA00004413"/>
    </source>
</evidence>
<feature type="compositionally biased region" description="Polar residues" evidence="17">
    <location>
        <begin position="572"/>
        <end position="591"/>
    </location>
</feature>
<dbReference type="SUPFAM" id="SSF57850">
    <property type="entry name" value="RING/U-box"/>
    <property type="match status" value="1"/>
</dbReference>
<feature type="coiled-coil region" evidence="16">
    <location>
        <begin position="3031"/>
        <end position="3091"/>
    </location>
</feature>
<evidence type="ECO:0000256" key="14">
    <source>
        <dbReference type="ARBA" id="ARBA00034100"/>
    </source>
</evidence>
<dbReference type="GO" id="GO:0005856">
    <property type="term" value="C:cytoskeleton"/>
    <property type="evidence" value="ECO:0007669"/>
    <property type="project" value="UniProtKB-SubCell"/>
</dbReference>
<feature type="coiled-coil region" evidence="16">
    <location>
        <begin position="4648"/>
        <end position="4685"/>
    </location>
</feature>
<dbReference type="GO" id="GO:0120025">
    <property type="term" value="C:plasma membrane bounded cell projection"/>
    <property type="evidence" value="ECO:0007669"/>
    <property type="project" value="UniProtKB-ARBA"/>
</dbReference>
<keyword evidence="10" id="KW-0472">Membrane</keyword>
<dbReference type="SUPFAM" id="SSF47576">
    <property type="entry name" value="Calponin-homology domain, CH-domain"/>
    <property type="match status" value="1"/>
</dbReference>
<evidence type="ECO:0000313" key="20">
    <source>
        <dbReference type="EMBL" id="KAA0722523.1"/>
    </source>
</evidence>
<dbReference type="PROSITE" id="PS00019">
    <property type="entry name" value="ACTININ_1"/>
    <property type="match status" value="1"/>
</dbReference>
<evidence type="ECO:0000256" key="5">
    <source>
        <dbReference type="ARBA" id="ARBA00022723"/>
    </source>
</evidence>
<evidence type="ECO:0000256" key="8">
    <source>
        <dbReference type="ARBA" id="ARBA00022833"/>
    </source>
</evidence>
<dbReference type="GO" id="GO:0099536">
    <property type="term" value="P:synaptic signaling"/>
    <property type="evidence" value="ECO:0007669"/>
    <property type="project" value="TreeGrafter"/>
</dbReference>
<evidence type="ECO:0000256" key="11">
    <source>
        <dbReference type="ARBA" id="ARBA00023203"/>
    </source>
</evidence>
<evidence type="ECO:0000256" key="3">
    <source>
        <dbReference type="ARBA" id="ARBA00022475"/>
    </source>
</evidence>
<evidence type="ECO:0000259" key="19">
    <source>
        <dbReference type="PROSITE" id="PS50135"/>
    </source>
</evidence>
<feature type="coiled-coil region" evidence="16">
    <location>
        <begin position="4218"/>
        <end position="4252"/>
    </location>
</feature>
<dbReference type="PROSITE" id="PS50021">
    <property type="entry name" value="CH"/>
    <property type="match status" value="2"/>
</dbReference>
<dbReference type="Pfam" id="PF19221">
    <property type="entry name" value="MELT"/>
    <property type="match status" value="6"/>
</dbReference>
<dbReference type="Pfam" id="PF00569">
    <property type="entry name" value="ZZ"/>
    <property type="match status" value="1"/>
</dbReference>
<sequence>MEQLNLVNEGGKSSRRRLSSILKATRTSMKVPEPEEPQEEVTKTIEKKRNSRRVSFAATKNVRVFSKDIKSESPVLASVPNTAVGLDTLLNTPLYVSQHLGRENFFSDPVLQDDCVDRTMLIGEETGYMDMTHSHTISIDKDNEIEQVKPDFGLKAAQVIGDQNVAGNPQQPRGLQRRRSRVAFSEGDTVEVTKSHTAVIENRSSSQPVLSFVSGSNDIASTPMFSHDDDMELTQSQTAAINVKLTGNIRHNNQSALDHNRSHYFSENDDAMEMTGMFDVSRREKEHAISMKEETSISKASKISHFNVAGNGEIMDRNKPGHFQSNLSTAQPANSDDMEMTETLDVSVQEKENTASMKNEGLFLFPKISKKSSFNGMGNGVIVDQSKSGHLSIAQGANYDDMEMTQCQTIVLESKQFSGGKSLVNSRRSLSNVSMSSSVRDKEHTASLTDGALLQIHRPRKMTSIRNEEMMAQNKSGSLSITQPAYSDDMEMTEALEVPVQEKENTFSNMEKISLPFPQISKKSSFNVTGNAKIMDENGSCRLPIPQTDHFDDMEMTRCQTIVLEAQQFSGDKQLSNSRKSMPHAPTSSSVQDEDLKKEALLQIHKPGKMPCVDVFRNEKRMSLKESSNFSIAQTADSDDMEMTEALEVSVQEREYTASAYPYPHISRNSTINVTGNGKIADQTKSANFDDMEMTRCQTIILESKPFGGDKPLSSSRKSLPHALTSETEYGDGMDMTQAFTGRIVLNAHSASNRGKGQSVVLPAMPTSSTHNQSDCMDLTGEPSTFAGIAPPSPDEMELTGCATVHIDSNRTLLAANTTSTRRAPSLANQTIALSEPMEMTEVHMLPVSERKGLATRKMSERGVLSFRNPKNIQVDNCQKNFSKLDDMEITQCQTVVLEAENYETVKPLGKSRKSLNLVTSLFRPDVDCMEMTQAFTANIMSRSLESAEKRKTDRNLLPQAITFGVEDEMEFTGCNTIAIDTQGTLAGNGAKIKATESAIWASTSVSCPGSSEELNNVSEAAKSGINHEVYNSKHIPFSSKSYLDDSGLKCMNTTKSYTAADTQVDGNSKMAHQSNSMTTISVDEDNNMQFTKVITIPIEIQENFTFNQRRAANVETSRNEEKVAEGLEQSSNSVQLELSSTDSVADSFINEELRHAKSRRRSLIDLQMELQNMSRRFKEDVLKGATAPLPSCSLPEMSKEQCETAISTEPGSIVTPNVKQKDKSFQNDKTTPFSLRKQPFFSRVSFSGVVPKLSKRPMTITPNKTMTLSIQDLQCFSVEKHFDVKQNSNCETVNINDEEFPEMSTEEDLSGSLENWPIHVEEERVDSSAALKDEELLENDVFEPDVNTSQALKRPYLEETNVTAEPNKKAYISDMGSDCHEAGVQWEALRSSHYESHVDGTSDYEFEFNKKLDDGSITLNEFLSHFSINFVIHKSRPSALPESCRAGETRTMEDLLKEKYIHHPKQRVYEQDCKELTEIVERLKEEIPEQEKALKCINGALQQEICTIPKEQDAKQQLIGKIKETDEMMEDLNGCINDLETDLHELNSALTEKESLNEWRLDETDESGALFTFLHNTVHLQVKLQTPAVEKSECHASMVHRLLELHNKSQVHWMQKYPTTRHIPEKCCSEYHGANINLLPVVTTAVEDGDIGTVWSVGLVGAAFAFFGFSCLLIKLKDYKIDWQISSDVMAESGSPQDQLEEGFEDEFGEIIKSRSDRDVVNQPACHNTVTPAGTSADHSRAITATQVRDFQKIKRQSVHPQFPQQTVYGFGHGELRRVYLTARKPDNRRVGCIHSCCLRPDCCRPLSFQVQPSVKTSKCCIKLSEMYGSCIKVVVNCKNVDIYNVVYAGTLQEVLCPVVFLNWRKISSRNIISLSNDEREDVQKKTFTKWINSQFAKARRPPIDDLFTDFCDGRRLLELLESLIGCELVKERGFTRVHSLNNVNRALQILQKNNVDLVNIGGADIVDGNHKLILGLIWSIILHWQVKDVMKDVMADLQQTNSEKILLSWVRQSTKNYKDINVVNFSTSWADGLTFNALIHSHRPELFNWSVVEQLDNAVEKLDHAFKVAERNLGIDRLLDPEDVATAHPDKKSIIMYVTSLFQVLPHGVSLEAIQEVETLPRATVTKEEHFLLQTQQRYSQQITVSMAQSRVRSPSPSNKPRYKSYAFTQAAYVKTPEQQRKFLTTQSPDKFDELRPSQSPLPQGLNELESYQSALEEVLTWLLYAEDGLQAQPAISSFVEEVKEQFHTHEGYMVELTSHQSSVGRVLKAGSVLLSGGQLTDDEDREVREQMNLLNSRWEHLRVASMERQSRLHKVLMDLQHQQLKQLSDWLDTTEARIKKMATQPLGPELDDIKRQVEEQKENLELEQVRVNSLTHMVVVVDENTGDSATAALEEQLENLGERWAAICKWTEERWLLLQKILLSWQLFSEEELLFDSWLTQKEELVQSVQRSGTNDPNEVAANLRKLAILKADLELKRQTMDKLCSLVQDLLTNIKSKEAAGKLEAKLERFAQRWDKLVQSLQLTSTKFSTVVTTSQSELTQTTMATVTKVTTNQKKMVKHTKEGLSTPPPQKKRQIVVDSELRKRFDVDFTEIHSFMTRSEAVLQNPEFSISRKEGSVADLYEKVLAIDREKPEKFRKLQEATRSAQALVDQLTSDGQNSEDIQQAGEQLRARWVDFCALLAERLAWLAYQTKVLAFHNLFQQLEQAVATAENWLKVQSPPASEPEPLRIQLDRCRDEIARLSALRPQVEKLHEQLQDLREKEETQFHFDADISAFQEHYHQVLEDLRARERQLVLVQSSLPPARYKDVMAALLAWLQHCENKLAIPSTAVTEYPVMEQRLKDIKAIQGAQKEHQSEVDDLNKMAEQVFQKAPPEICQKYRTELDNVMNDAKTLQKWMAEVDVFLNEEWPALGDAEALEKQLEQCTALVNDIQTVQPSLNGINEVGMALKREAEPPYAIKIQKMLDELNAQWELICKQAYAKKSALKGGLDMTVSLRKEMQEMQEWITQAEEEYLERDFQYKTPEELHKAVEELKRAQEEVHQKETKVKLLTDKVTNFISKAPPAAHDALKAELDVLTSNYQRLCSRLDGKCKTLEEVWACWCELLSYLEMENAWMDLLEKKLDETENIQEGVTELEAALASIDIMIRDHPEYNRNQIRELAQTLTDGRVLDELIHNKVEDYKTRWDELMQRVLQRRQQLEKSLQWAQENDRTLRLIQDSLNTTDRHLTAYLADGIDASQIPQEAQKIQSELNGHETTLDDMREKAVELDASDKVIEDIDATIDKLSQVKGKFRLFQKPANFDERLRECERALEEVKVKLGVLNVRSVEQEVVQSQLEQCMKFYKNLSEVKSEVETVIKTGRQIVQRQQTEQPKELDDRLTALKLAYNVLGSQVTEGKQELEKILKLLRKFRKEVNSLTEWLAATDEELTRRSSVEGMPSDLEAELSWAKATQEDTERQKPQLKLVRELAETLKGLLQTQENLIDDKVSLLDCNWIAVTSRSEQWLKLLLDYQSQMKTFEENVAEINGWMDRAGETLDEMESQGCIEHVIKGLQKELAKMKDKVEVVQGLAKELVKNNGEHCKAQVKPKLEQMNQRFDIITKRILTGKASSNELDEYHRQANIWLQVLDEEIKLGESLKEEDFLEEAVIDERALNELFGKGENLLKRTPSGEKKEGVREKHNLLNDKYDTLKNLRAQRRKKALVLSQQWYQFCKKTDDMMHWLDKIEKTVRELPDPPEEPRVKVVSSEIEQQRPKLEDLHELGRVLSDGGAFKLVEPRLLPLNKRWAELDVNFTQVRQKSEVKGNLEKLETPVVDALGRSSADPVKSLQTQLLKTNWENLIKLYQDRLNRLETCRKFSEEHKALDDWLTDAELTIPKYEQDPINNRDGLKELQDALEKQEASVKGLNTLGTDLSPQCSKDDRDHIKHQLVSINSRWAKVSNQLTEIKRRSAGAKIILAELTEDIGDFRSWLDEAETVVALPVEPGHKEQLSSTLEKVKARVVELPSRKQLLHQITNKGSSLPSEKAKPLEKHLKHINMRWAKVSTDLPQKQRHIEDLLRDFYLYQEQLSKLSSWASTTRNQLEKSPDAADHKIEEDVKEKKPAVETILSKERPPSQPEKGQYDGLSADWTSIQVLLKEWKDKCQLAVIAYAGFELVFGFKDLKVRQCFPATTLTGSAAGDAALDKFNKSWAELNDWLSLLDHMVQTQRVTVGDLDDIKEMTAKLKSSLQDMEQKCPHLNKQITAAQNLKNKTNNPEARAAITDRSKSALPVLILIYVEKLQAHWEDSHTKLTDRVLQLQNMYQDSSDWLEARKRVEPLIKKASDKLEGWKKVSHSTDDSKGQNADVKQLSKDIQQWQAQMNVTNELANKLLTLYVDDDTSKVKQMTESMNLAWANIKKRVGDKEADLEDGLRQLQHFYLDLEKFLNWLTEAETTANVLQDATFKEGLLENPATVRHLLEQWQDLQAEIDGHGEMYHSLDENGQRIVSSLEGTDNAVVLQKRLDDMGQRWHELCNKVMSIRPYLDAGVDQWKHMHMSLQELLNWLHLKREELEQQKPVGGDVPTVHQQLLTHKGFRRELGAKEPVINGTLDNVKTFLSEMPREGIKQRHGQKDVSPEERDQNVSRILRKEVDDVTVRWKNLGPAAVDWQQQLELALERLMELQDAQDQLDSKLRHAESVKNSWKPVGDVIVDDLQNHIDRVKAFQEEIVPIQDNVNQVNQLASTFRPPGIQLSPDNLSRIDDLNMRWRLLQRGSTAEVIRPKQHRSTGILSQTRWIRRSARIDMRENLRKSKGTQKITVLVQTTYLPLRFHSDPHIRGVCMNAFVSGYPVQSDACVHVGGHSCFAFKPTLPLYFRLWQCLEMCRYGDLADLNNVRFSAYRTAMKLRRMQKALCSCEAFEQHNLKQNEQFMDIMQVINCLTTIYDSLEQNHSSLVNVPLCVDMCLNWLLNVYDTGRAGKIRTLSFKTGMICLCKAHLEDKYRFLFREVASATGFCDQRRLGLLLHDAIQIPRQLGEVASFGGSNIEPSVRSCFQFANNKPELEASVFLDWMRLEPQSMVWLPVLHRVAAAETAKHQAKCNICKECPIIGFRYRSLKHFNYDICQSCFFSGRVAKGHKMQYPMVEYCTPTTSGEDVRDFAKVLKNKFRTKRYFAKHPRMGYLPVQTILEGDNMETPASSPQLSHDDTHSRIEHYASRDDEHLLIQHYCQSLNQSSPLSQPQSPAQILISMESEEKGELERVLNDLEQENRSECITTSKSKAFSALFACINNVMNMLPVSPQSPRDAELIAEAKLLRQHKGRLEARMQILEDHNKQLESQLRRLRQLLEQQQTESKVNGTGLSTPSTASPRSDTSLASLRVAASQTTDTMGDDELSSPSQDASTGLEDVIEQLNYSFPHSQGPNVGSLFHMVDNIGHAMESLVSVITEERDLD</sequence>
<keyword evidence="4" id="KW-0963">Cytoplasm</keyword>
<dbReference type="PROSITE" id="PS50135">
    <property type="entry name" value="ZF_ZZ_2"/>
    <property type="match status" value="1"/>
</dbReference>
<dbReference type="InterPro" id="IPR050774">
    <property type="entry name" value="KCMF1/Dystrophin"/>
</dbReference>
<evidence type="ECO:0000256" key="16">
    <source>
        <dbReference type="SAM" id="Coils"/>
    </source>
</evidence>
<dbReference type="Gene3D" id="6.10.140.70">
    <property type="match status" value="1"/>
</dbReference>
<evidence type="ECO:0000256" key="9">
    <source>
        <dbReference type="ARBA" id="ARBA00022837"/>
    </source>
</evidence>
<dbReference type="Pfam" id="PF00307">
    <property type="entry name" value="CH"/>
    <property type="match status" value="2"/>
</dbReference>
<evidence type="ECO:0000256" key="7">
    <source>
        <dbReference type="ARBA" id="ARBA00022771"/>
    </source>
</evidence>
<dbReference type="GO" id="GO:0048666">
    <property type="term" value="P:neuron development"/>
    <property type="evidence" value="ECO:0007669"/>
    <property type="project" value="TreeGrafter"/>
</dbReference>
<dbReference type="FunFam" id="1.20.58.60:FF:000070">
    <property type="entry name" value="utrophin isoform X1"/>
    <property type="match status" value="1"/>
</dbReference>
<evidence type="ECO:0000256" key="4">
    <source>
        <dbReference type="ARBA" id="ARBA00022490"/>
    </source>
</evidence>
<dbReference type="GO" id="GO:0005737">
    <property type="term" value="C:cytoplasm"/>
    <property type="evidence" value="ECO:0007669"/>
    <property type="project" value="UniProtKB-ARBA"/>
</dbReference>
<organism evidence="20 21">
    <name type="scientific">Triplophysa tibetana</name>
    <dbReference type="NCBI Taxonomy" id="1572043"/>
    <lineage>
        <taxon>Eukaryota</taxon>
        <taxon>Metazoa</taxon>
        <taxon>Chordata</taxon>
        <taxon>Craniata</taxon>
        <taxon>Vertebrata</taxon>
        <taxon>Euteleostomi</taxon>
        <taxon>Actinopterygii</taxon>
        <taxon>Neopterygii</taxon>
        <taxon>Teleostei</taxon>
        <taxon>Ostariophysi</taxon>
        <taxon>Cypriniformes</taxon>
        <taxon>Nemacheilidae</taxon>
        <taxon>Triplophysa</taxon>
    </lineage>
</organism>
<keyword evidence="11" id="KW-0009">Actin-binding</keyword>
<evidence type="ECO:0000256" key="12">
    <source>
        <dbReference type="ARBA" id="ARBA00023212"/>
    </source>
</evidence>
<dbReference type="CDD" id="cd02334">
    <property type="entry name" value="ZZ_dystrophin"/>
    <property type="match status" value="1"/>
</dbReference>
<dbReference type="InterPro" id="IPR015154">
    <property type="entry name" value="EF-hand_dom_typ2"/>
</dbReference>
<dbReference type="FunFam" id="1.10.238.10:FF:000008">
    <property type="entry name" value="Dystrophin isoform 2"/>
    <property type="match status" value="1"/>
</dbReference>
<feature type="region of interest" description="Disordered" evidence="17">
    <location>
        <begin position="4079"/>
        <end position="4107"/>
    </location>
</feature>
<keyword evidence="13" id="KW-0628">Postsynaptic cell membrane</keyword>
<dbReference type="InterPro" id="IPR001715">
    <property type="entry name" value="CH_dom"/>
</dbReference>
<dbReference type="InterPro" id="IPR018159">
    <property type="entry name" value="Spectrin/alpha-actinin"/>
</dbReference>
<dbReference type="GO" id="GO:0042383">
    <property type="term" value="C:sarcolemma"/>
    <property type="evidence" value="ECO:0007669"/>
    <property type="project" value="TreeGrafter"/>
</dbReference>
<dbReference type="SMART" id="SM00291">
    <property type="entry name" value="ZnF_ZZ"/>
    <property type="match status" value="1"/>
</dbReference>
<name>A0A5A9PL43_9TELE</name>
<feature type="domain" description="Calponin-homology (CH)" evidence="18">
    <location>
        <begin position="2002"/>
        <end position="2108"/>
    </location>
</feature>
<dbReference type="FunFam" id="1.10.418.10:FF:000044">
    <property type="entry name" value="utrophin isoform X2"/>
    <property type="match status" value="1"/>
</dbReference>
<dbReference type="GO" id="GO:0055001">
    <property type="term" value="P:muscle cell development"/>
    <property type="evidence" value="ECO:0007669"/>
    <property type="project" value="TreeGrafter"/>
</dbReference>
<dbReference type="SUPFAM" id="SSF47473">
    <property type="entry name" value="EF-hand"/>
    <property type="match status" value="2"/>
</dbReference>
<accession>A0A5A9PL43</accession>
<evidence type="ECO:0000256" key="1">
    <source>
        <dbReference type="ARBA" id="ARBA00004245"/>
    </source>
</evidence>
<feature type="region of interest" description="Disordered" evidence="17">
    <location>
        <begin position="164"/>
        <end position="187"/>
    </location>
</feature>
<keyword evidence="6" id="KW-0677">Repeat</keyword>
<evidence type="ECO:0000313" key="21">
    <source>
        <dbReference type="Proteomes" id="UP000324632"/>
    </source>
</evidence>
<dbReference type="GO" id="GO:0007519">
    <property type="term" value="P:skeletal muscle tissue development"/>
    <property type="evidence" value="ECO:0007669"/>
    <property type="project" value="TreeGrafter"/>
</dbReference>
<evidence type="ECO:0000256" key="6">
    <source>
        <dbReference type="ARBA" id="ARBA00022737"/>
    </source>
</evidence>
<keyword evidence="5" id="KW-0479">Metal-binding</keyword>
<dbReference type="CDD" id="cd00176">
    <property type="entry name" value="SPEC"/>
    <property type="match status" value="11"/>
</dbReference>
<feature type="region of interest" description="Disordered" evidence="17">
    <location>
        <begin position="572"/>
        <end position="594"/>
    </location>
</feature>
<dbReference type="PROSITE" id="PS01357">
    <property type="entry name" value="ZF_ZZ_1"/>
    <property type="match status" value="1"/>
</dbReference>
<feature type="coiled-coil region" evidence="16">
    <location>
        <begin position="4343"/>
        <end position="4370"/>
    </location>
</feature>
<keyword evidence="16" id="KW-0175">Coiled coil</keyword>
<dbReference type="InterPro" id="IPR043651">
    <property type="entry name" value="KNL1_MELT_rpt"/>
</dbReference>
<dbReference type="PANTHER" id="PTHR12268">
    <property type="entry name" value="E3 UBIQUITIN-PROTEIN LIGASE KCMF1"/>
    <property type="match status" value="1"/>
</dbReference>
<evidence type="ECO:0000256" key="10">
    <source>
        <dbReference type="ARBA" id="ARBA00023136"/>
    </source>
</evidence>
<dbReference type="Gene3D" id="1.10.238.10">
    <property type="entry name" value="EF-hand"/>
    <property type="match status" value="2"/>
</dbReference>
<dbReference type="SMART" id="SM00150">
    <property type="entry name" value="SPEC"/>
    <property type="match status" value="19"/>
</dbReference>
<dbReference type="Pfam" id="PF00435">
    <property type="entry name" value="Spectrin"/>
    <property type="match status" value="10"/>
</dbReference>
<feature type="domain" description="Calponin-homology (CH)" evidence="18">
    <location>
        <begin position="1883"/>
        <end position="1987"/>
    </location>
</feature>
<dbReference type="SUPFAM" id="SSF46966">
    <property type="entry name" value="Spectrin repeat"/>
    <property type="match status" value="18"/>
</dbReference>
<dbReference type="Proteomes" id="UP000324632">
    <property type="component" value="Chromosome 4"/>
</dbReference>
<dbReference type="PANTHER" id="PTHR12268:SF25">
    <property type="entry name" value="DYSTROPHIN"/>
    <property type="match status" value="1"/>
</dbReference>
<keyword evidence="3" id="KW-1003">Cell membrane</keyword>
<feature type="compositionally biased region" description="Basic and acidic residues" evidence="17">
    <location>
        <begin position="4085"/>
        <end position="4107"/>
    </location>
</feature>
<dbReference type="GO" id="GO:0003779">
    <property type="term" value="F:actin binding"/>
    <property type="evidence" value="ECO:0007669"/>
    <property type="project" value="UniProtKB-KW"/>
</dbReference>
<reference evidence="20 21" key="1">
    <citation type="journal article" date="2019" name="Mol. Ecol. Resour.">
        <title>Chromosome-level genome assembly of Triplophysa tibetana, a fish adapted to the harsh high-altitude environment of the Tibetan Plateau.</title>
        <authorList>
            <person name="Yang X."/>
            <person name="Liu H."/>
            <person name="Ma Z."/>
            <person name="Zou Y."/>
            <person name="Zou M."/>
            <person name="Mao Y."/>
            <person name="Li X."/>
            <person name="Wang H."/>
            <person name="Chen T."/>
            <person name="Wang W."/>
            <person name="Yang R."/>
        </authorList>
    </citation>
    <scope>NUCLEOTIDE SEQUENCE [LARGE SCALE GENOMIC DNA]</scope>
    <source>
        <strain evidence="20">TTIB1903HZAU</strain>
        <tissue evidence="20">Muscle</tissue>
    </source>
</reference>
<dbReference type="InterPro" id="IPR036872">
    <property type="entry name" value="CH_dom_sf"/>
</dbReference>
<dbReference type="GO" id="GO:0045211">
    <property type="term" value="C:postsynaptic membrane"/>
    <property type="evidence" value="ECO:0007669"/>
    <property type="project" value="UniProtKB-SubCell"/>
</dbReference>
<dbReference type="Gene3D" id="1.10.418.10">
    <property type="entry name" value="Calponin-like domain"/>
    <property type="match status" value="2"/>
</dbReference>
<dbReference type="FunFam" id="1.10.418.10:FF:000032">
    <property type="entry name" value="utrophin isoform X1"/>
    <property type="match status" value="1"/>
</dbReference>
<dbReference type="CDD" id="cd21231">
    <property type="entry name" value="CH_DMD_rpt1"/>
    <property type="match status" value="1"/>
</dbReference>
<keyword evidence="8" id="KW-0862">Zinc</keyword>
<protein>
    <submittedName>
        <fullName evidence="20">Dystrophin</fullName>
    </submittedName>
</protein>
<feature type="region of interest" description="Disordered" evidence="17">
    <location>
        <begin position="5331"/>
        <end position="5383"/>
    </location>
</feature>
<feature type="coiled-coil region" evidence="16">
    <location>
        <begin position="1467"/>
        <end position="1557"/>
    </location>
</feature>
<dbReference type="Gene3D" id="1.20.58.60">
    <property type="match status" value="15"/>
</dbReference>
<comment type="caution">
    <text evidence="20">The sequence shown here is derived from an EMBL/GenBank/DDBJ whole genome shotgun (WGS) entry which is preliminary data.</text>
</comment>
<dbReference type="Pfam" id="PF09068">
    <property type="entry name" value="EF-hand_2"/>
    <property type="match status" value="1"/>
</dbReference>
<dbReference type="FunFam" id="1.20.58.60:FF:000056">
    <property type="entry name" value="utrophin isoform X1"/>
    <property type="match status" value="1"/>
</dbReference>
<dbReference type="InterPro" id="IPR015153">
    <property type="entry name" value="EF-hand_dom_typ1"/>
</dbReference>
<dbReference type="PROSITE" id="PS00020">
    <property type="entry name" value="ACTININ_2"/>
    <property type="match status" value="1"/>
</dbReference>
<feature type="compositionally biased region" description="Polar residues" evidence="17">
    <location>
        <begin position="5333"/>
        <end position="5369"/>
    </location>
</feature>
<keyword evidence="21" id="KW-1185">Reference proteome</keyword>
<evidence type="ECO:0000256" key="17">
    <source>
        <dbReference type="SAM" id="MobiDB-lite"/>
    </source>
</evidence>
<dbReference type="InterPro" id="IPR000433">
    <property type="entry name" value="Znf_ZZ"/>
</dbReference>
<gene>
    <name evidence="20" type="ORF">E1301_Tti011898</name>
</gene>
<dbReference type="CDD" id="cd21853">
    <property type="entry name" value="KNL1_NTD"/>
    <property type="match status" value="1"/>
</dbReference>
<dbReference type="InterPro" id="IPR002017">
    <property type="entry name" value="Spectrin_repeat"/>
</dbReference>
<dbReference type="FunFam" id="3.30.60.90:FF:000001">
    <property type="entry name" value="Dystrophin isoform 2"/>
    <property type="match status" value="1"/>
</dbReference>
<keyword evidence="12" id="KW-0206">Cytoskeleton</keyword>
<proteinExistence type="predicted"/>
<dbReference type="Gene3D" id="3.30.60.90">
    <property type="match status" value="1"/>
</dbReference>
<dbReference type="GO" id="GO:0008270">
    <property type="term" value="F:zinc ion binding"/>
    <property type="evidence" value="ECO:0007669"/>
    <property type="project" value="UniProtKB-KW"/>
</dbReference>
<dbReference type="FunFam" id="1.20.58.60:FF:000075">
    <property type="entry name" value="utrophin isoform X1"/>
    <property type="match status" value="1"/>
</dbReference>
<evidence type="ECO:0000256" key="13">
    <source>
        <dbReference type="ARBA" id="ARBA00023257"/>
    </source>
</evidence>
<keyword evidence="13" id="KW-0770">Synapse</keyword>
<dbReference type="GO" id="GO:0090257">
    <property type="term" value="P:regulation of muscle system process"/>
    <property type="evidence" value="ECO:0007669"/>
    <property type="project" value="TreeGrafter"/>
</dbReference>
<dbReference type="InterPro" id="IPR001589">
    <property type="entry name" value="Actinin_actin-bd_CS"/>
</dbReference>
<keyword evidence="7 15" id="KW-0863">Zinc-finger</keyword>
<comment type="subcellular location">
    <subcellularLocation>
        <location evidence="2">Cell membrane</location>
        <topology evidence="2">Peripheral membrane protein</topology>
        <orientation evidence="2">Cytoplasmic side</orientation>
    </subcellularLocation>
    <subcellularLocation>
        <location evidence="1">Cytoplasm</location>
        <location evidence="1">Cytoskeleton</location>
    </subcellularLocation>
    <subcellularLocation>
        <location evidence="14">Postsynaptic cell membrane</location>
    </subcellularLocation>
</comment>
<evidence type="ECO:0000256" key="15">
    <source>
        <dbReference type="PROSITE-ProRule" id="PRU00228"/>
    </source>
</evidence>
<feature type="region of interest" description="Disordered" evidence="17">
    <location>
        <begin position="4605"/>
        <end position="4624"/>
    </location>
</feature>
<dbReference type="EMBL" id="SOYY01000004">
    <property type="protein sequence ID" value="KAA0722523.1"/>
    <property type="molecule type" value="Genomic_DNA"/>
</dbReference>
<dbReference type="InterPro" id="IPR011992">
    <property type="entry name" value="EF-hand-dom_pair"/>
</dbReference>
<feature type="domain" description="ZZ-type" evidence="19">
    <location>
        <begin position="5076"/>
        <end position="5132"/>
    </location>
</feature>
<dbReference type="GO" id="GO:0051301">
    <property type="term" value="P:cell division"/>
    <property type="evidence" value="ECO:0007669"/>
    <property type="project" value="InterPro"/>
</dbReference>
<evidence type="ECO:0000259" key="18">
    <source>
        <dbReference type="PROSITE" id="PS50021"/>
    </source>
</evidence>